<dbReference type="InterPro" id="IPR029028">
    <property type="entry name" value="Alpha/beta_knot_MTases"/>
</dbReference>
<comment type="caution">
    <text evidence="4">The sequence shown here is derived from an EMBL/GenBank/DDBJ whole genome shotgun (WGS) entry which is preliminary data.</text>
</comment>
<dbReference type="Pfam" id="PF00588">
    <property type="entry name" value="SpoU_methylase"/>
    <property type="match status" value="1"/>
</dbReference>
<evidence type="ECO:0000313" key="5">
    <source>
        <dbReference type="Proteomes" id="UP000176803"/>
    </source>
</evidence>
<reference evidence="4 5" key="1">
    <citation type="journal article" date="2016" name="Nat. Commun.">
        <title>Thousands of microbial genomes shed light on interconnected biogeochemical processes in an aquifer system.</title>
        <authorList>
            <person name="Anantharaman K."/>
            <person name="Brown C.T."/>
            <person name="Hug L.A."/>
            <person name="Sharon I."/>
            <person name="Castelle C.J."/>
            <person name="Probst A.J."/>
            <person name="Thomas B.C."/>
            <person name="Singh A."/>
            <person name="Wilkins M.J."/>
            <person name="Karaoz U."/>
            <person name="Brodie E.L."/>
            <person name="Williams K.H."/>
            <person name="Hubbard S.S."/>
            <person name="Banfield J.F."/>
        </authorList>
    </citation>
    <scope>NUCLEOTIDE SEQUENCE [LARGE SCALE GENOMIC DNA]</scope>
</reference>
<dbReference type="InterPro" id="IPR029026">
    <property type="entry name" value="tRNA_m1G_MTases_N"/>
</dbReference>
<protein>
    <recommendedName>
        <fullName evidence="3">tRNA/rRNA methyltransferase SpoU type domain-containing protein</fullName>
    </recommendedName>
</protein>
<organism evidence="4 5">
    <name type="scientific">Candidatus Roizmanbacteria bacterium RIFCSPHIGHO2_12_FULL_41_11</name>
    <dbReference type="NCBI Taxonomy" id="1802052"/>
    <lineage>
        <taxon>Bacteria</taxon>
        <taxon>Candidatus Roizmaniibacteriota</taxon>
    </lineage>
</organism>
<dbReference type="GO" id="GO:0006396">
    <property type="term" value="P:RNA processing"/>
    <property type="evidence" value="ECO:0007669"/>
    <property type="project" value="InterPro"/>
</dbReference>
<dbReference type="AlphaFoldDB" id="A0A1F7I386"/>
<dbReference type="InterPro" id="IPR051259">
    <property type="entry name" value="rRNA_Methyltransferase"/>
</dbReference>
<dbReference type="InterPro" id="IPR001537">
    <property type="entry name" value="SpoU_MeTrfase"/>
</dbReference>
<proteinExistence type="predicted"/>
<evidence type="ECO:0000259" key="3">
    <source>
        <dbReference type="Pfam" id="PF00588"/>
    </source>
</evidence>
<gene>
    <name evidence="4" type="ORF">A3F03_04780</name>
</gene>
<evidence type="ECO:0000256" key="2">
    <source>
        <dbReference type="ARBA" id="ARBA00022679"/>
    </source>
</evidence>
<dbReference type="GO" id="GO:0008173">
    <property type="term" value="F:RNA methyltransferase activity"/>
    <property type="evidence" value="ECO:0007669"/>
    <property type="project" value="InterPro"/>
</dbReference>
<feature type="domain" description="tRNA/rRNA methyltransferase SpoU type" evidence="3">
    <location>
        <begin position="96"/>
        <end position="231"/>
    </location>
</feature>
<keyword evidence="2" id="KW-0808">Transferase</keyword>
<evidence type="ECO:0000256" key="1">
    <source>
        <dbReference type="ARBA" id="ARBA00022603"/>
    </source>
</evidence>
<accession>A0A1F7I386</accession>
<name>A0A1F7I386_9BACT</name>
<dbReference type="PANTHER" id="PTHR43191">
    <property type="entry name" value="RRNA METHYLTRANSFERASE 3"/>
    <property type="match status" value="1"/>
</dbReference>
<dbReference type="GO" id="GO:0032259">
    <property type="term" value="P:methylation"/>
    <property type="evidence" value="ECO:0007669"/>
    <property type="project" value="UniProtKB-KW"/>
</dbReference>
<dbReference type="EMBL" id="MGAC01000030">
    <property type="protein sequence ID" value="OGK37840.1"/>
    <property type="molecule type" value="Genomic_DNA"/>
</dbReference>
<dbReference type="SUPFAM" id="SSF75217">
    <property type="entry name" value="alpha/beta knot"/>
    <property type="match status" value="1"/>
</dbReference>
<sequence length="241" mass="27053">MKMQKYKKDFTYSYAFGVFVTLELLKYQLAKAIKVIYDAAGEKNQGLQEIRKICQQHTIPLERHDGLMAKLSGKENTYAIGVFKKYQSALDVGANHLVLVNPADSGNLGAIIRTTLGFNITNLVIIRPAVDIFEPKTIRASMGALFQMRFQYFDSFKSYQRQHKNAVYPFMTDSARSLTDTKFSPPFSLVFGRESAGLPSEYKNYGQTVKIEQSDKIDSLNLPVAVAIALHQSYTQIAKAG</sequence>
<dbReference type="Proteomes" id="UP000176803">
    <property type="component" value="Unassembled WGS sequence"/>
</dbReference>
<keyword evidence="1" id="KW-0489">Methyltransferase</keyword>
<dbReference type="CDD" id="cd18082">
    <property type="entry name" value="SpoU-like_family"/>
    <property type="match status" value="1"/>
</dbReference>
<dbReference type="Gene3D" id="3.40.1280.10">
    <property type="match status" value="1"/>
</dbReference>
<dbReference type="GO" id="GO:0003723">
    <property type="term" value="F:RNA binding"/>
    <property type="evidence" value="ECO:0007669"/>
    <property type="project" value="InterPro"/>
</dbReference>
<dbReference type="PANTHER" id="PTHR43191:SF2">
    <property type="entry name" value="RRNA METHYLTRANSFERASE 3, MITOCHONDRIAL"/>
    <property type="match status" value="1"/>
</dbReference>
<evidence type="ECO:0000313" key="4">
    <source>
        <dbReference type="EMBL" id="OGK37840.1"/>
    </source>
</evidence>